<protein>
    <submittedName>
        <fullName evidence="2">Uncharacterized protein</fullName>
    </submittedName>
</protein>
<evidence type="ECO:0000313" key="3">
    <source>
        <dbReference type="Proteomes" id="UP001142055"/>
    </source>
</evidence>
<keyword evidence="1" id="KW-0472">Membrane</keyword>
<feature type="transmembrane region" description="Helical" evidence="1">
    <location>
        <begin position="35"/>
        <end position="54"/>
    </location>
</feature>
<dbReference type="Proteomes" id="UP001142055">
    <property type="component" value="Chromosome 1"/>
</dbReference>
<sequence>AYEPWIEERMATDRTRNVRVFVCCSAVAQPIGRRFISSHLISFLLYFTIIIFYVRFGLLDLAHQQSNVNKSNRDALAQTHKLATQTIQ</sequence>
<keyword evidence="1" id="KW-1133">Transmembrane helix</keyword>
<name>A0A9Q0MAJ0_BLOTA</name>
<reference evidence="2" key="1">
    <citation type="submission" date="2022-12" db="EMBL/GenBank/DDBJ databases">
        <title>Genome assemblies of Blomia tropicalis.</title>
        <authorList>
            <person name="Cui Y."/>
        </authorList>
    </citation>
    <scope>NUCLEOTIDE SEQUENCE</scope>
    <source>
        <tissue evidence="2">Adult mites</tissue>
    </source>
</reference>
<accession>A0A9Q0MAJ0</accession>
<dbReference type="EMBL" id="JAPWDV010000001">
    <property type="protein sequence ID" value="KAJ6222014.1"/>
    <property type="molecule type" value="Genomic_DNA"/>
</dbReference>
<gene>
    <name evidence="2" type="ORF">RDWZM_000559</name>
</gene>
<evidence type="ECO:0000313" key="2">
    <source>
        <dbReference type="EMBL" id="KAJ6222014.1"/>
    </source>
</evidence>
<evidence type="ECO:0000256" key="1">
    <source>
        <dbReference type="SAM" id="Phobius"/>
    </source>
</evidence>
<organism evidence="2 3">
    <name type="scientific">Blomia tropicalis</name>
    <name type="common">Mite</name>
    <dbReference type="NCBI Taxonomy" id="40697"/>
    <lineage>
        <taxon>Eukaryota</taxon>
        <taxon>Metazoa</taxon>
        <taxon>Ecdysozoa</taxon>
        <taxon>Arthropoda</taxon>
        <taxon>Chelicerata</taxon>
        <taxon>Arachnida</taxon>
        <taxon>Acari</taxon>
        <taxon>Acariformes</taxon>
        <taxon>Sarcoptiformes</taxon>
        <taxon>Astigmata</taxon>
        <taxon>Glycyphagoidea</taxon>
        <taxon>Echimyopodidae</taxon>
        <taxon>Blomia</taxon>
    </lineage>
</organism>
<dbReference type="AlphaFoldDB" id="A0A9Q0MAJ0"/>
<proteinExistence type="predicted"/>
<comment type="caution">
    <text evidence="2">The sequence shown here is derived from an EMBL/GenBank/DDBJ whole genome shotgun (WGS) entry which is preliminary data.</text>
</comment>
<keyword evidence="3" id="KW-1185">Reference proteome</keyword>
<feature type="non-terminal residue" evidence="2">
    <location>
        <position position="1"/>
    </location>
</feature>
<keyword evidence="1" id="KW-0812">Transmembrane</keyword>